<dbReference type="NCBIfam" id="TIGR04232">
    <property type="entry name" value="seadorna_VP3"/>
    <property type="match status" value="1"/>
</dbReference>
<name>A0A2V0RKI2_9ZZZZ</name>
<protein>
    <submittedName>
        <fullName evidence="1">Uncharacterized protein</fullName>
    </submittedName>
</protein>
<organism evidence="1">
    <name type="scientific">viral metagenome</name>
    <dbReference type="NCBI Taxonomy" id="1070528"/>
    <lineage>
        <taxon>unclassified sequences</taxon>
        <taxon>metagenomes</taxon>
        <taxon>organismal metagenomes</taxon>
    </lineage>
</organism>
<proteinExistence type="predicted"/>
<dbReference type="AlphaFoldDB" id="A0A2V0RKI2"/>
<dbReference type="InterPro" id="IPR026379">
    <property type="entry name" value="Seadorna_VP3"/>
</dbReference>
<sequence>MASLLDSTSIVQQTLTELRALTFKISNKKGKYKNYEGRDYVSNAVYYALGDGYQAAMEGQAVHIKDAEVFRRFQQLGFRVDEYGTGFTAALRGMLPDLISNKGIKEIQGVDTQTMRILSIYDVSGVSLKDTYVPITGLNFIDDFRKHCEERLNMPWARSLYVLLQRLAVYYKDFEHTFEDIVGIRPMSLPNFEESSLGFSRLRIAKVEPTSYVLFGPPGIGKSTIVKETGGLDLEQGKPVEDAYRRKYLTVGAAGYQTKDFDSTRFTTLFLYTDQLSYEKRRALRDIEQPEKADQQRMYVSQFMQGDGYDHYVYSDTRSVTKLLSSTQVKDLALEYAYPVRAPALGSVLGHGVKKNTMSTVGLVCKHDMLITIGDSPGPHYNNYPHVVDNTYSWDPLPPKYRTKHVMDIFTYDDVPMLVSLIERNYDKKILLRMDIRADRPDQPDVNSSQRSVGVNRGVSQNFETNVHNDNLLMSHISRTVCKYDNLSFSVKLRPSYSSDYSEHVLDYGCDVLLLPLPYTAPTTMEMNVVKLRSGIVRNSGLIRNISYKSLIDAQPEFIALKKLCGPLYTHFLIDAHYSLMIDEAEFKPVDNSFASFSMSNINNPSPYDISMPHNFLYTYPYDVIGSVDHSFVTRNRRYRDHTVSLEFEIYNERLHVTPINAIAGGRNAGVHGRDVTTVIISDFPVTSFNQPEGIFSTQVVKLVSAIMKKKFPRWHDTDNSIRNIALENVSKRYQNMILRIGGTAALHNSNIMTSSGHVQYILLGCLMGIPYGFYKYLREIEINIQNESVGYERKSGSRVWHGYLSHLCGVEAARITAIKLFSLTTHQMNVYNNACTIFSGRIAAYANEYDRQYVNVDEIDTIH</sequence>
<dbReference type="EMBL" id="BDQA01000568">
    <property type="protein sequence ID" value="GBH22042.1"/>
    <property type="molecule type" value="Genomic_RNA"/>
</dbReference>
<evidence type="ECO:0000313" key="1">
    <source>
        <dbReference type="EMBL" id="GBH22042.1"/>
    </source>
</evidence>
<accession>A0A2V0RKI2</accession>
<comment type="caution">
    <text evidence="1">The sequence shown here is derived from an EMBL/GenBank/DDBJ whole genome shotgun (WGS) entry which is preliminary data.</text>
</comment>
<reference evidence="1" key="1">
    <citation type="submission" date="2017-04" db="EMBL/GenBank/DDBJ databases">
        <title>Unveiling RNA virosphere associated with marine microorganisms.</title>
        <authorList>
            <person name="Urayama S."/>
            <person name="Takaki Y."/>
            <person name="Nishi S."/>
            <person name="Yoshida Y."/>
            <person name="Deguchi S."/>
            <person name="Takai K."/>
            <person name="Nunoura T."/>
        </authorList>
    </citation>
    <scope>NUCLEOTIDE SEQUENCE</scope>
</reference>